<protein>
    <submittedName>
        <fullName evidence="3">Heparinase II/III family protein</fullName>
    </submittedName>
</protein>
<evidence type="ECO:0000259" key="2">
    <source>
        <dbReference type="Pfam" id="PF07940"/>
    </source>
</evidence>
<evidence type="ECO:0000256" key="1">
    <source>
        <dbReference type="ARBA" id="ARBA00004196"/>
    </source>
</evidence>
<sequence>MAARPNRPTLDLLPEALKVALWRVADRGRGWVRSTWLYRRFLSGPLPDHVVYCPVDTMPRRLDDAEALLRGKFRFQGETVDAGDRSIFDRSAPSEEWLQALHGFAWMAPLAAANGEAARTLATNLVTQWLKRYGKYSEPAWQPHIIARRMVAIFAHGRFILTNCDMLWRSRVYVSLREQSRMLARIVGEAPEGLPRIEAAAGLALSGICLDDSPKRMEMGLARLEDELTRQILPDGGHLSRSPEVLVQIYRYVVMVMEVLAATGQQVPHGIRTAHDRMAPMLRFFRHGDGALALFNGGGESSARMVHALLQRDDVKGQPFGYARHSGYHRMHASRTLVLFDCGAPPPGGFSTNAHAGCLSFELSAGTHRVIVNCGTATLAGHRQWQDALRATAAHSTVTLADTSSAIIVREGWIKRMLGPRIIHGPESIETRRIETEKGNIVVASHDGYVATFGVRHERELTLSPHGLALTGTDRLMPRQDRKQALPFAVRFHIHPDVRLSRAESGYILLKLPNGEGWRFRATAPVEVEESVYVGGAAIRRAEQLVITGQVKNEPVEIGWIIEQIGAGT</sequence>
<gene>
    <name evidence="3" type="ORF">GCM10008942_00460</name>
</gene>
<dbReference type="InterPro" id="IPR008929">
    <property type="entry name" value="Chondroitin_lyas"/>
</dbReference>
<organism evidence="3 4">
    <name type="scientific">Rhizomicrobium electricum</name>
    <dbReference type="NCBI Taxonomy" id="480070"/>
    <lineage>
        <taxon>Bacteria</taxon>
        <taxon>Pseudomonadati</taxon>
        <taxon>Pseudomonadota</taxon>
        <taxon>Alphaproteobacteria</taxon>
        <taxon>Micropepsales</taxon>
        <taxon>Micropepsaceae</taxon>
        <taxon>Rhizomicrobium</taxon>
    </lineage>
</organism>
<name>A0ABN1DZE0_9PROT</name>
<comment type="subcellular location">
    <subcellularLocation>
        <location evidence="1">Cell envelope</location>
    </subcellularLocation>
</comment>
<dbReference type="InterPro" id="IPR012480">
    <property type="entry name" value="Hepar_II_III_C"/>
</dbReference>
<feature type="domain" description="Heparinase II/III-like C-terminal" evidence="2">
    <location>
        <begin position="318"/>
        <end position="560"/>
    </location>
</feature>
<evidence type="ECO:0000313" key="3">
    <source>
        <dbReference type="EMBL" id="GAA0555901.1"/>
    </source>
</evidence>
<comment type="caution">
    <text evidence="3">The sequence shown here is derived from an EMBL/GenBank/DDBJ whole genome shotgun (WGS) entry which is preliminary data.</text>
</comment>
<dbReference type="Proteomes" id="UP001499951">
    <property type="component" value="Unassembled WGS sequence"/>
</dbReference>
<dbReference type="Gene3D" id="1.50.10.100">
    <property type="entry name" value="Chondroitin AC/alginate lyase"/>
    <property type="match status" value="1"/>
</dbReference>
<dbReference type="RefSeq" id="WP_166930261.1">
    <property type="nucleotide sequence ID" value="NZ_BAAADD010000001.1"/>
</dbReference>
<keyword evidence="4" id="KW-1185">Reference proteome</keyword>
<dbReference type="EMBL" id="BAAADD010000001">
    <property type="protein sequence ID" value="GAA0555901.1"/>
    <property type="molecule type" value="Genomic_DNA"/>
</dbReference>
<evidence type="ECO:0000313" key="4">
    <source>
        <dbReference type="Proteomes" id="UP001499951"/>
    </source>
</evidence>
<accession>A0ABN1DZE0</accession>
<dbReference type="Gene3D" id="2.70.98.70">
    <property type="match status" value="1"/>
</dbReference>
<dbReference type="Pfam" id="PF07940">
    <property type="entry name" value="Hepar_II_III_C"/>
    <property type="match status" value="1"/>
</dbReference>
<reference evidence="3 4" key="1">
    <citation type="journal article" date="2019" name="Int. J. Syst. Evol. Microbiol.">
        <title>The Global Catalogue of Microorganisms (GCM) 10K type strain sequencing project: providing services to taxonomists for standard genome sequencing and annotation.</title>
        <authorList>
            <consortium name="The Broad Institute Genomics Platform"/>
            <consortium name="The Broad Institute Genome Sequencing Center for Infectious Disease"/>
            <person name="Wu L."/>
            <person name="Ma J."/>
        </authorList>
    </citation>
    <scope>NUCLEOTIDE SEQUENCE [LARGE SCALE GENOMIC DNA]</scope>
    <source>
        <strain evidence="3 4">JCM 15089</strain>
    </source>
</reference>
<proteinExistence type="predicted"/>